<accession>A0AAV7W2Y3</accession>
<reference evidence="1" key="1">
    <citation type="journal article" date="2022" name="bioRxiv">
        <title>Sequencing and chromosome-scale assembly of the giantPleurodeles waltlgenome.</title>
        <authorList>
            <person name="Brown T."/>
            <person name="Elewa A."/>
            <person name="Iarovenko S."/>
            <person name="Subramanian E."/>
            <person name="Araus A.J."/>
            <person name="Petzold A."/>
            <person name="Susuki M."/>
            <person name="Suzuki K.-i.T."/>
            <person name="Hayashi T."/>
            <person name="Toyoda A."/>
            <person name="Oliveira C."/>
            <person name="Osipova E."/>
            <person name="Leigh N.D."/>
            <person name="Simon A."/>
            <person name="Yun M.H."/>
        </authorList>
    </citation>
    <scope>NUCLEOTIDE SEQUENCE</scope>
    <source>
        <strain evidence="1">20211129_DDA</strain>
        <tissue evidence="1">Liver</tissue>
    </source>
</reference>
<sequence>MCGRVELACRQDGHHRIGTVPLPDPELRLLAGLWAGDVEAGTAGVRPVGEGTLGLGRLPCAAAGAREEAPASAGAGREVNAAGGAFGGLIRLQPPPNLIAPGLRRCAAAWQRGLEKRGLPRPRGGEVCGSVAPAWWRLAGALWAAQSSECGCPQNLVAGRPSCAAEGLALGPADVRAGPGPCGIGTLLGGPNDIDRWPDRARGAF</sequence>
<evidence type="ECO:0000313" key="2">
    <source>
        <dbReference type="Proteomes" id="UP001066276"/>
    </source>
</evidence>
<protein>
    <submittedName>
        <fullName evidence="1">Uncharacterized protein</fullName>
    </submittedName>
</protein>
<dbReference type="AlphaFoldDB" id="A0AAV7W2Y3"/>
<organism evidence="1 2">
    <name type="scientific">Pleurodeles waltl</name>
    <name type="common">Iberian ribbed newt</name>
    <dbReference type="NCBI Taxonomy" id="8319"/>
    <lineage>
        <taxon>Eukaryota</taxon>
        <taxon>Metazoa</taxon>
        <taxon>Chordata</taxon>
        <taxon>Craniata</taxon>
        <taxon>Vertebrata</taxon>
        <taxon>Euteleostomi</taxon>
        <taxon>Amphibia</taxon>
        <taxon>Batrachia</taxon>
        <taxon>Caudata</taxon>
        <taxon>Salamandroidea</taxon>
        <taxon>Salamandridae</taxon>
        <taxon>Pleurodelinae</taxon>
        <taxon>Pleurodeles</taxon>
    </lineage>
</organism>
<dbReference type="Proteomes" id="UP001066276">
    <property type="component" value="Chromosome 1_2"/>
</dbReference>
<name>A0AAV7W2Y3_PLEWA</name>
<keyword evidence="2" id="KW-1185">Reference proteome</keyword>
<comment type="caution">
    <text evidence="1">The sequence shown here is derived from an EMBL/GenBank/DDBJ whole genome shotgun (WGS) entry which is preliminary data.</text>
</comment>
<gene>
    <name evidence="1" type="ORF">NDU88_003711</name>
</gene>
<proteinExistence type="predicted"/>
<dbReference type="EMBL" id="JANPWB010000002">
    <property type="protein sequence ID" value="KAJ1208325.1"/>
    <property type="molecule type" value="Genomic_DNA"/>
</dbReference>
<evidence type="ECO:0000313" key="1">
    <source>
        <dbReference type="EMBL" id="KAJ1208325.1"/>
    </source>
</evidence>